<name>A0A0M9AIT0_9EURY</name>
<gene>
    <name evidence="2" type="ORF">AMS69_10425</name>
</gene>
<protein>
    <submittedName>
        <fullName evidence="2">Electron transfer flavoprotein</fullName>
    </submittedName>
</protein>
<dbReference type="SUPFAM" id="SSF51905">
    <property type="entry name" value="FAD/NAD(P)-binding domain"/>
    <property type="match status" value="1"/>
</dbReference>
<dbReference type="InterPro" id="IPR002938">
    <property type="entry name" value="FAD-bd"/>
</dbReference>
<dbReference type="NCBIfam" id="TIGR02032">
    <property type="entry name" value="GG-red-SF"/>
    <property type="match status" value="1"/>
</dbReference>
<dbReference type="GO" id="GO:0016628">
    <property type="term" value="F:oxidoreductase activity, acting on the CH-CH group of donors, NAD or NADP as acceptor"/>
    <property type="evidence" value="ECO:0007669"/>
    <property type="project" value="InterPro"/>
</dbReference>
<dbReference type="AlphaFoldDB" id="A0A0M9AIT0"/>
<dbReference type="OrthoDB" id="192187at2157"/>
<sequence>MTTHQDGNADGTSATARTVSVDVVVVGAGTSGCYAAATVADAGYDVVVVERKDKTEAGHIACGDALKGASDFPDAIPKSQLESAFTNTDVDHGRFEIPQEDTVLEIPVPGELAVIDRWEYGRCLIEGANDSGVEFHYDTVVQDVLQDDSGRVTGVKAMRKGDPVTYEGDMVIDGAGALSILQDKTDLEDATFDTNVQYSQFCSAYREIIEVDEPVEWDDALVFKPTERSAGYLWYFPRTDTEINAGLGFQMNEEPMELVDDLKRDLQGRSEFEGAKVQDKLGAALPTRRPYDSAVAPGFMAVGDAAGHVNPTTGGGIAGAAYAGTYAAEQAIEAIESGRTDDEAALWEYNERVMDHFGARYAALDVYNIFTTAYDVDDLMALLAALPGEKLAEALYGGSTSIGLGLKLKMAVKSIGHLGTIRDLYQTKKAADRLLDHYESYPSDRSGFEAWQRERDSIMNDIYDVTGADPKY</sequence>
<dbReference type="GO" id="GO:0071949">
    <property type="term" value="F:FAD binding"/>
    <property type="evidence" value="ECO:0007669"/>
    <property type="project" value="InterPro"/>
</dbReference>
<dbReference type="STRING" id="1705562.AMS69_10425"/>
<keyword evidence="3" id="KW-1185">Reference proteome</keyword>
<dbReference type="PANTHER" id="PTHR42685:SF18">
    <property type="entry name" value="DIGERANYLGERANYLGLYCEROPHOSPHOLIPID REDUCTASE"/>
    <property type="match status" value="1"/>
</dbReference>
<reference evidence="2 3" key="1">
    <citation type="submission" date="2015-08" db="EMBL/GenBank/DDBJ databases">
        <title>Genomes of Isolates from Cabo Rojo, PR.</title>
        <authorList>
            <person name="Sanchez-Nieves R.L."/>
            <person name="Montalvo-Rodriguez R."/>
        </authorList>
    </citation>
    <scope>NUCLEOTIDE SEQUENCE [LARGE SCALE GENOMIC DNA]</scope>
    <source>
        <strain evidence="2 3">SL3</strain>
    </source>
</reference>
<comment type="caution">
    <text evidence="2">The sequence shown here is derived from an EMBL/GenBank/DDBJ whole genome shotgun (WGS) entry which is preliminary data.</text>
</comment>
<organism evidence="2 3">
    <name type="scientific">Haloarcula rubripromontorii</name>
    <dbReference type="NCBI Taxonomy" id="1705562"/>
    <lineage>
        <taxon>Archaea</taxon>
        <taxon>Methanobacteriati</taxon>
        <taxon>Methanobacteriota</taxon>
        <taxon>Stenosarchaea group</taxon>
        <taxon>Halobacteria</taxon>
        <taxon>Halobacteriales</taxon>
        <taxon>Haloarculaceae</taxon>
        <taxon>Haloarcula</taxon>
    </lineage>
</organism>
<dbReference type="EMBL" id="LIUF01000003">
    <property type="protein sequence ID" value="KOX92862.1"/>
    <property type="molecule type" value="Genomic_DNA"/>
</dbReference>
<evidence type="ECO:0000313" key="2">
    <source>
        <dbReference type="EMBL" id="KOX92862.1"/>
    </source>
</evidence>
<dbReference type="RefSeq" id="WP_053968015.1">
    <property type="nucleotide sequence ID" value="NZ_JAWJXX010000003.1"/>
</dbReference>
<feature type="domain" description="FAD-binding" evidence="1">
    <location>
        <begin position="21"/>
        <end position="328"/>
    </location>
</feature>
<dbReference type="Pfam" id="PF01494">
    <property type="entry name" value="FAD_binding_3"/>
    <property type="match status" value="1"/>
</dbReference>
<proteinExistence type="predicted"/>
<evidence type="ECO:0000313" key="3">
    <source>
        <dbReference type="Proteomes" id="UP000037729"/>
    </source>
</evidence>
<evidence type="ECO:0000259" key="1">
    <source>
        <dbReference type="Pfam" id="PF01494"/>
    </source>
</evidence>
<dbReference type="InterPro" id="IPR011777">
    <property type="entry name" value="Geranylgeranyl_Rdtase_fam"/>
</dbReference>
<accession>A0A0M9AIT0</accession>
<dbReference type="Proteomes" id="UP000037729">
    <property type="component" value="Unassembled WGS sequence"/>
</dbReference>
<dbReference type="PATRIC" id="fig|1705562.3.peg.257"/>
<dbReference type="InterPro" id="IPR050407">
    <property type="entry name" value="Geranylgeranyl_reductase"/>
</dbReference>
<dbReference type="InterPro" id="IPR036188">
    <property type="entry name" value="FAD/NAD-bd_sf"/>
</dbReference>
<dbReference type="Gene3D" id="3.50.50.60">
    <property type="entry name" value="FAD/NAD(P)-binding domain"/>
    <property type="match status" value="1"/>
</dbReference>
<dbReference type="PANTHER" id="PTHR42685">
    <property type="entry name" value="GERANYLGERANYL DIPHOSPHATE REDUCTASE"/>
    <property type="match status" value="1"/>
</dbReference>